<proteinExistence type="predicted"/>
<feature type="compositionally biased region" description="Acidic residues" evidence="1">
    <location>
        <begin position="118"/>
        <end position="133"/>
    </location>
</feature>
<dbReference type="EMBL" id="CP002394">
    <property type="protein sequence ID" value="ADU31339.1"/>
    <property type="molecule type" value="Genomic_DNA"/>
</dbReference>
<keyword evidence="2" id="KW-1133">Transmembrane helix</keyword>
<keyword evidence="2" id="KW-0472">Membrane</keyword>
<protein>
    <recommendedName>
        <fullName evidence="5">Type IV pilus assembly protein PilO</fullName>
    </recommendedName>
</protein>
<dbReference type="InterPro" id="IPR014717">
    <property type="entry name" value="Transl_elong_EF1B/ribsomal_bS6"/>
</dbReference>
<keyword evidence="2" id="KW-0812">Transmembrane</keyword>
<dbReference type="HOGENOM" id="CLU_077395_1_0_9"/>
<evidence type="ECO:0000313" key="3">
    <source>
        <dbReference type="EMBL" id="ADU31339.1"/>
    </source>
</evidence>
<evidence type="ECO:0000256" key="1">
    <source>
        <dbReference type="SAM" id="MobiDB-lite"/>
    </source>
</evidence>
<dbReference type="STRING" id="649639.Bcell_3096"/>
<evidence type="ECO:0000256" key="2">
    <source>
        <dbReference type="SAM" id="Phobius"/>
    </source>
</evidence>
<dbReference type="InterPro" id="IPR007445">
    <property type="entry name" value="PilO"/>
</dbReference>
<name>E6TZN3_EVAC2</name>
<accession>E6TZN3</accession>
<feature type="transmembrane region" description="Helical" evidence="2">
    <location>
        <begin position="12"/>
        <end position="30"/>
    </location>
</feature>
<feature type="region of interest" description="Disordered" evidence="1">
    <location>
        <begin position="115"/>
        <end position="139"/>
    </location>
</feature>
<dbReference type="AlphaFoldDB" id="E6TZN3"/>
<sequence precursor="true">MKLETSRIQKLIIAFVIVVVLSVVAAYFLMISPLQKEVESARNELHFEEQLLETLQQNNDVEPDLGVEEIMAYIQKVPVMPLIENWMVDLERAETASNTSISNYSFSQGETSFSIQEEAVESDEASDATEEEQVNTSHEQTVHYINASLTVTANRFADMYTFIEKVEDLNRITKVSALSFGEPSGEEEGQILSFQMTITTYYLPELKEELEHYELTEFFIIPSGKEQPF</sequence>
<organism evidence="3 4">
    <name type="scientific">Evansella cellulosilytica (strain ATCC 21833 / DSM 2522 / FERM P-1141 / JCM 9156 / N-4)</name>
    <name type="common">Bacillus cellulosilyticus</name>
    <dbReference type="NCBI Taxonomy" id="649639"/>
    <lineage>
        <taxon>Bacteria</taxon>
        <taxon>Bacillati</taxon>
        <taxon>Bacillota</taxon>
        <taxon>Bacilli</taxon>
        <taxon>Bacillales</taxon>
        <taxon>Bacillaceae</taxon>
        <taxon>Evansella</taxon>
    </lineage>
</organism>
<dbReference type="KEGG" id="bco:Bcell_3096"/>
<dbReference type="OrthoDB" id="2427034at2"/>
<reference evidence="3 4" key="1">
    <citation type="submission" date="2010-12" db="EMBL/GenBank/DDBJ databases">
        <title>Complete sequence of Bacillus cellulosilyticus DSM 2522.</title>
        <authorList>
            <consortium name="US DOE Joint Genome Institute"/>
            <person name="Lucas S."/>
            <person name="Copeland A."/>
            <person name="Lapidus A."/>
            <person name="Cheng J.-F."/>
            <person name="Bruce D."/>
            <person name="Goodwin L."/>
            <person name="Pitluck S."/>
            <person name="Chertkov O."/>
            <person name="Detter J.C."/>
            <person name="Han C."/>
            <person name="Tapia R."/>
            <person name="Land M."/>
            <person name="Hauser L."/>
            <person name="Jeffries C."/>
            <person name="Kyrpides N."/>
            <person name="Ivanova N."/>
            <person name="Mikhailova N."/>
            <person name="Brumm P."/>
            <person name="Mead D."/>
            <person name="Woyke T."/>
        </authorList>
    </citation>
    <scope>NUCLEOTIDE SEQUENCE [LARGE SCALE GENOMIC DNA]</scope>
    <source>
        <strain evidence="4">ATCC 21833 / DSM 2522 / FERM P-1141 / JCM 9156 / N-4</strain>
    </source>
</reference>
<evidence type="ECO:0000313" key="4">
    <source>
        <dbReference type="Proteomes" id="UP000001401"/>
    </source>
</evidence>
<dbReference type="Pfam" id="PF04350">
    <property type="entry name" value="PilO"/>
    <property type="match status" value="1"/>
</dbReference>
<dbReference type="Gene3D" id="3.30.70.60">
    <property type="match status" value="1"/>
</dbReference>
<gene>
    <name evidence="3" type="ordered locus">Bcell_3096</name>
</gene>
<dbReference type="RefSeq" id="WP_013489670.1">
    <property type="nucleotide sequence ID" value="NC_014829.1"/>
</dbReference>
<dbReference type="eggNOG" id="ENOG50323NA">
    <property type="taxonomic scope" value="Bacteria"/>
</dbReference>
<evidence type="ECO:0008006" key="5">
    <source>
        <dbReference type="Google" id="ProtNLM"/>
    </source>
</evidence>
<keyword evidence="4" id="KW-1185">Reference proteome</keyword>
<dbReference type="Proteomes" id="UP000001401">
    <property type="component" value="Chromosome"/>
</dbReference>